<protein>
    <submittedName>
        <fullName evidence="1">Uncharacterized protein</fullName>
    </submittedName>
</protein>
<accession>A0ABW4SZC8</accession>
<name>A0ABW4SZC8_9ACTN</name>
<keyword evidence="2" id="KW-1185">Reference proteome</keyword>
<proteinExistence type="predicted"/>
<reference evidence="2" key="1">
    <citation type="journal article" date="2019" name="Int. J. Syst. Evol. Microbiol.">
        <title>The Global Catalogue of Microorganisms (GCM) 10K type strain sequencing project: providing services to taxonomists for standard genome sequencing and annotation.</title>
        <authorList>
            <consortium name="The Broad Institute Genomics Platform"/>
            <consortium name="The Broad Institute Genome Sequencing Center for Infectious Disease"/>
            <person name="Wu L."/>
            <person name="Ma J."/>
        </authorList>
    </citation>
    <scope>NUCLEOTIDE SEQUENCE [LARGE SCALE GENOMIC DNA]</scope>
    <source>
        <strain evidence="2">ICMP 6774ER</strain>
    </source>
</reference>
<gene>
    <name evidence="1" type="ORF">ACFSKW_26340</name>
</gene>
<evidence type="ECO:0000313" key="2">
    <source>
        <dbReference type="Proteomes" id="UP001597368"/>
    </source>
</evidence>
<evidence type="ECO:0000313" key="1">
    <source>
        <dbReference type="EMBL" id="MFD1934998.1"/>
    </source>
</evidence>
<dbReference type="EMBL" id="JBHUFV010000038">
    <property type="protein sequence ID" value="MFD1934998.1"/>
    <property type="molecule type" value="Genomic_DNA"/>
</dbReference>
<dbReference type="Proteomes" id="UP001597368">
    <property type="component" value="Unassembled WGS sequence"/>
</dbReference>
<dbReference type="RefSeq" id="WP_379575113.1">
    <property type="nucleotide sequence ID" value="NZ_JBHUFV010000038.1"/>
</dbReference>
<organism evidence="1 2">
    <name type="scientific">Nonomuraea mangrovi</name>
    <dbReference type="NCBI Taxonomy" id="2316207"/>
    <lineage>
        <taxon>Bacteria</taxon>
        <taxon>Bacillati</taxon>
        <taxon>Actinomycetota</taxon>
        <taxon>Actinomycetes</taxon>
        <taxon>Streptosporangiales</taxon>
        <taxon>Streptosporangiaceae</taxon>
        <taxon>Nonomuraea</taxon>
    </lineage>
</organism>
<comment type="caution">
    <text evidence="1">The sequence shown here is derived from an EMBL/GenBank/DDBJ whole genome shotgun (WGS) entry which is preliminary data.</text>
</comment>
<sequence length="94" mass="10264">MRISISPWPGRQAMLDYASPVALFASGAEAAEHGLAEAEHPSTQAAETIAEITRVRGDLHSADVARERREGVGEIRRDRDLQGISVRVWLSWAG</sequence>